<sequence>MIFNGLKLNEEKTELVLLSSRHRPSPALEFVRVVDQIVHHSSSVPSDVYQAINGFSPSYISNLLSFCSSSYSICSCSDKLRHVPRSKLKCYGDRRLSIAAPKLWNSIPAFLRNANSLNSFKKQLKTYLFHQASPKL</sequence>
<gene>
    <name evidence="1" type="ORF">P5673_016530</name>
</gene>
<reference evidence="1" key="1">
    <citation type="journal article" date="2023" name="G3 (Bethesda)">
        <title>Whole genome assembly and annotation of the endangered Caribbean coral Acropora cervicornis.</title>
        <authorList>
            <person name="Selwyn J.D."/>
            <person name="Vollmer S.V."/>
        </authorList>
    </citation>
    <scope>NUCLEOTIDE SEQUENCE</scope>
    <source>
        <strain evidence="1">K2</strain>
    </source>
</reference>
<organism evidence="1 2">
    <name type="scientific">Acropora cervicornis</name>
    <name type="common">Staghorn coral</name>
    <dbReference type="NCBI Taxonomy" id="6130"/>
    <lineage>
        <taxon>Eukaryota</taxon>
        <taxon>Metazoa</taxon>
        <taxon>Cnidaria</taxon>
        <taxon>Anthozoa</taxon>
        <taxon>Hexacorallia</taxon>
        <taxon>Scleractinia</taxon>
        <taxon>Astrocoeniina</taxon>
        <taxon>Acroporidae</taxon>
        <taxon>Acropora</taxon>
    </lineage>
</organism>
<dbReference type="Proteomes" id="UP001249851">
    <property type="component" value="Unassembled WGS sequence"/>
</dbReference>
<name>A0AAD9V4T9_ACRCE</name>
<protein>
    <submittedName>
        <fullName evidence="1">Uncharacterized protein</fullName>
    </submittedName>
</protein>
<reference evidence="1" key="2">
    <citation type="journal article" date="2023" name="Science">
        <title>Genomic signatures of disease resistance in endangered staghorn corals.</title>
        <authorList>
            <person name="Vollmer S.V."/>
            <person name="Selwyn J.D."/>
            <person name="Despard B.A."/>
            <person name="Roesel C.L."/>
        </authorList>
    </citation>
    <scope>NUCLEOTIDE SEQUENCE</scope>
    <source>
        <strain evidence="1">K2</strain>
    </source>
</reference>
<comment type="caution">
    <text evidence="1">The sequence shown here is derived from an EMBL/GenBank/DDBJ whole genome shotgun (WGS) entry which is preliminary data.</text>
</comment>
<accession>A0AAD9V4T9</accession>
<dbReference type="AlphaFoldDB" id="A0AAD9V4T9"/>
<dbReference type="EMBL" id="JARQWQ010000035">
    <property type="protein sequence ID" value="KAK2560750.1"/>
    <property type="molecule type" value="Genomic_DNA"/>
</dbReference>
<proteinExistence type="predicted"/>
<evidence type="ECO:0000313" key="2">
    <source>
        <dbReference type="Proteomes" id="UP001249851"/>
    </source>
</evidence>
<keyword evidence="2" id="KW-1185">Reference proteome</keyword>
<evidence type="ECO:0000313" key="1">
    <source>
        <dbReference type="EMBL" id="KAK2560750.1"/>
    </source>
</evidence>